<protein>
    <recommendedName>
        <fullName evidence="1">C-type lectin domain-containing protein</fullName>
    </recommendedName>
</protein>
<dbReference type="AlphaFoldDB" id="A0A7J7JHJ5"/>
<dbReference type="Proteomes" id="UP000593567">
    <property type="component" value="Unassembled WGS sequence"/>
</dbReference>
<dbReference type="InterPro" id="IPR050111">
    <property type="entry name" value="C-type_lectin/snaclec_domain"/>
</dbReference>
<dbReference type="PROSITE" id="PS50041">
    <property type="entry name" value="C_TYPE_LECTIN_2"/>
    <property type="match status" value="1"/>
</dbReference>
<organism evidence="2 3">
    <name type="scientific">Bugula neritina</name>
    <name type="common">Brown bryozoan</name>
    <name type="synonym">Sertularia neritina</name>
    <dbReference type="NCBI Taxonomy" id="10212"/>
    <lineage>
        <taxon>Eukaryota</taxon>
        <taxon>Metazoa</taxon>
        <taxon>Spiralia</taxon>
        <taxon>Lophotrochozoa</taxon>
        <taxon>Bryozoa</taxon>
        <taxon>Gymnolaemata</taxon>
        <taxon>Cheilostomatida</taxon>
        <taxon>Flustrina</taxon>
        <taxon>Buguloidea</taxon>
        <taxon>Bugulidae</taxon>
        <taxon>Bugula</taxon>
    </lineage>
</organism>
<dbReference type="InterPro" id="IPR016187">
    <property type="entry name" value="CTDL_fold"/>
</dbReference>
<evidence type="ECO:0000259" key="1">
    <source>
        <dbReference type="PROSITE" id="PS50041"/>
    </source>
</evidence>
<dbReference type="EMBL" id="VXIV02002442">
    <property type="protein sequence ID" value="KAF6025585.1"/>
    <property type="molecule type" value="Genomic_DNA"/>
</dbReference>
<evidence type="ECO:0000313" key="3">
    <source>
        <dbReference type="Proteomes" id="UP000593567"/>
    </source>
</evidence>
<dbReference type="CDD" id="cd00037">
    <property type="entry name" value="CLECT"/>
    <property type="match status" value="1"/>
</dbReference>
<evidence type="ECO:0000313" key="2">
    <source>
        <dbReference type="EMBL" id="KAF6025585.1"/>
    </source>
</evidence>
<gene>
    <name evidence="2" type="ORF">EB796_016127</name>
</gene>
<dbReference type="OrthoDB" id="6094625at2759"/>
<dbReference type="SUPFAM" id="SSF56436">
    <property type="entry name" value="C-type lectin-like"/>
    <property type="match status" value="1"/>
</dbReference>
<dbReference type="InterPro" id="IPR016186">
    <property type="entry name" value="C-type_lectin-like/link_sf"/>
</dbReference>
<dbReference type="PANTHER" id="PTHR22803">
    <property type="entry name" value="MANNOSE, PHOSPHOLIPASE, LECTIN RECEPTOR RELATED"/>
    <property type="match status" value="1"/>
</dbReference>
<dbReference type="Pfam" id="PF00059">
    <property type="entry name" value="Lectin_C"/>
    <property type="match status" value="1"/>
</dbReference>
<reference evidence="2" key="1">
    <citation type="submission" date="2020-06" db="EMBL/GenBank/DDBJ databases">
        <title>Draft genome of Bugula neritina, a colonial animal packing powerful symbionts and potential medicines.</title>
        <authorList>
            <person name="Rayko M."/>
        </authorList>
    </citation>
    <scope>NUCLEOTIDE SEQUENCE [LARGE SCALE GENOMIC DNA]</scope>
    <source>
        <strain evidence="2">Kwan_BN1</strain>
    </source>
</reference>
<dbReference type="InterPro" id="IPR001304">
    <property type="entry name" value="C-type_lectin-like"/>
</dbReference>
<comment type="caution">
    <text evidence="2">The sequence shown here is derived from an EMBL/GenBank/DDBJ whole genome shotgun (WGS) entry which is preliminary data.</text>
</comment>
<dbReference type="Gene3D" id="3.10.100.10">
    <property type="entry name" value="Mannose-Binding Protein A, subunit A"/>
    <property type="match status" value="1"/>
</dbReference>
<sequence>MGGHLAVLESKEEIIWMRGYRAYHSILRERSWIGGFERNGVWYWNGLIADSPILTTDWATGQPDNQGGRQDCLNLFANGDGRHPTDDWYHFDDDYCDNTLAYICEKVPIND</sequence>
<keyword evidence="3" id="KW-1185">Reference proteome</keyword>
<accession>A0A7J7JHJ5</accession>
<feature type="domain" description="C-type lectin" evidence="1">
    <location>
        <begin position="1"/>
        <end position="105"/>
    </location>
</feature>
<proteinExistence type="predicted"/>
<name>A0A7J7JHJ5_BUGNE</name>